<dbReference type="AlphaFoldDB" id="A0A370E1R8"/>
<dbReference type="InterPro" id="IPR013424">
    <property type="entry name" value="Ice-binding_C"/>
</dbReference>
<dbReference type="Pfam" id="PF07589">
    <property type="entry name" value="PEP-CTERM"/>
    <property type="match status" value="1"/>
</dbReference>
<evidence type="ECO:0000313" key="2">
    <source>
        <dbReference type="EMBL" id="RDH92219.1"/>
    </source>
</evidence>
<organism evidence="2 3">
    <name type="scientific">endosymbiont of Lamellibrachia luymesi</name>
    <dbReference type="NCBI Taxonomy" id="2200907"/>
    <lineage>
        <taxon>Bacteria</taxon>
        <taxon>Pseudomonadati</taxon>
        <taxon>Pseudomonadota</taxon>
        <taxon>Gammaproteobacteria</taxon>
        <taxon>sulfur-oxidizing symbionts</taxon>
    </lineage>
</organism>
<gene>
    <name evidence="2" type="ORF">DIZ79_03980</name>
</gene>
<dbReference type="NCBIfam" id="TIGR02595">
    <property type="entry name" value="PEP_CTERM"/>
    <property type="match status" value="1"/>
</dbReference>
<feature type="domain" description="Ice-binding protein C-terminal" evidence="1">
    <location>
        <begin position="270"/>
        <end position="293"/>
    </location>
</feature>
<protein>
    <recommendedName>
        <fullName evidence="1">Ice-binding protein C-terminal domain-containing protein</fullName>
    </recommendedName>
</protein>
<evidence type="ECO:0000313" key="3">
    <source>
        <dbReference type="Proteomes" id="UP000255508"/>
    </source>
</evidence>
<proteinExistence type="predicted"/>
<name>A0A370E1R8_9GAMM</name>
<sequence>MFIKTLIITKSYTGVENIWFEYCCEIITSKKSGYLHLTSGGESKVMKHRYSAWIMASVLGLAAFSSQAEVDLKDFAFNVDGAFSAAAVPAGVDVSGFDMVTGLGIVTATITGTGDHFFGAWFDHEIDQAINTHFNETGWATGAPVAGQSWEIDEPGFGSPTNGSAGLPYTGDIYWNIENSYSPSNPGDVFLDNQVFYDWNDDQTFTPPDDVSMAMAMGWDFTLAVGEQAFIELVLMTDAPPVGGFYLTQADDTSPDQIFFSGSLTRSSIPAPEPSVLLFFGAGLLGLGSIRRRKHTA</sequence>
<comment type="caution">
    <text evidence="2">The sequence shown here is derived from an EMBL/GenBank/DDBJ whole genome shotgun (WGS) entry which is preliminary data.</text>
</comment>
<dbReference type="EMBL" id="QFXD01000072">
    <property type="protein sequence ID" value="RDH92219.1"/>
    <property type="molecule type" value="Genomic_DNA"/>
</dbReference>
<evidence type="ECO:0000259" key="1">
    <source>
        <dbReference type="Pfam" id="PF07589"/>
    </source>
</evidence>
<reference evidence="2 3" key="1">
    <citation type="journal article" date="2018" name="ISME J.">
        <title>Endosymbiont genomes yield clues of tubeworm success.</title>
        <authorList>
            <person name="Li Y."/>
            <person name="Liles M.R."/>
            <person name="Halanych K.M."/>
        </authorList>
    </citation>
    <scope>NUCLEOTIDE SEQUENCE [LARGE SCALE GENOMIC DNA]</scope>
    <source>
        <strain evidence="2">A1422</strain>
    </source>
</reference>
<accession>A0A370E1R8</accession>
<dbReference type="Proteomes" id="UP000255508">
    <property type="component" value="Unassembled WGS sequence"/>
</dbReference>